<feature type="region of interest" description="Disordered" evidence="2">
    <location>
        <begin position="287"/>
        <end position="313"/>
    </location>
</feature>
<evidence type="ECO:0000313" key="3">
    <source>
        <dbReference type="Proteomes" id="UP000887574"/>
    </source>
</evidence>
<evidence type="ECO:0000256" key="2">
    <source>
        <dbReference type="SAM" id="MobiDB-lite"/>
    </source>
</evidence>
<name>A0A915EFL2_9BILA</name>
<dbReference type="WBParaSite" id="jg5560">
    <property type="protein sequence ID" value="jg5560"/>
    <property type="gene ID" value="jg5560"/>
</dbReference>
<keyword evidence="3" id="KW-1185">Reference proteome</keyword>
<accession>A0A915EFL2</accession>
<keyword evidence="1" id="KW-0175">Coiled coil</keyword>
<evidence type="ECO:0000256" key="1">
    <source>
        <dbReference type="SAM" id="Coils"/>
    </source>
</evidence>
<proteinExistence type="predicted"/>
<protein>
    <submittedName>
        <fullName evidence="4">Uncharacterized protein</fullName>
    </submittedName>
</protein>
<sequence>MQHYCRIVYFANNSPPTSCSLEELQHYRSSGKWIVKHLCLNLCGHEWLSHKWKSTLESICSLWQGGTLEMLIDEYFTDLQELRNWPIELTFNQLNLRLRHSNNTHLQHLSFPLLYKFSLFQLVLQSNNSEVNSSVLLKFLENIPVERQNKLIVQLRLCFCIFRERQQFLFQARQSFAAAKLPCSYHLQIIQKSRPELDATLAFRLINERRIEKSNHHAEKKAQKELERMLLLSSPSKCAFREQLLAEADHLVEQIKIHKEQLQSMQRNLKLIKKELKRSVLRASKLDETNSTEAGPSSQLSPDLIKNSTRKSF</sequence>
<feature type="compositionally biased region" description="Polar residues" evidence="2">
    <location>
        <begin position="289"/>
        <end position="307"/>
    </location>
</feature>
<feature type="coiled-coil region" evidence="1">
    <location>
        <begin position="241"/>
        <end position="282"/>
    </location>
</feature>
<reference evidence="4" key="1">
    <citation type="submission" date="2022-11" db="UniProtKB">
        <authorList>
            <consortium name="WormBaseParasite"/>
        </authorList>
    </citation>
    <scope>IDENTIFICATION</scope>
</reference>
<evidence type="ECO:0000313" key="4">
    <source>
        <dbReference type="WBParaSite" id="jg5560"/>
    </source>
</evidence>
<dbReference type="AlphaFoldDB" id="A0A915EFL2"/>
<organism evidence="3 4">
    <name type="scientific">Ditylenchus dipsaci</name>
    <dbReference type="NCBI Taxonomy" id="166011"/>
    <lineage>
        <taxon>Eukaryota</taxon>
        <taxon>Metazoa</taxon>
        <taxon>Ecdysozoa</taxon>
        <taxon>Nematoda</taxon>
        <taxon>Chromadorea</taxon>
        <taxon>Rhabditida</taxon>
        <taxon>Tylenchina</taxon>
        <taxon>Tylenchomorpha</taxon>
        <taxon>Sphaerularioidea</taxon>
        <taxon>Anguinidae</taxon>
        <taxon>Anguininae</taxon>
        <taxon>Ditylenchus</taxon>
    </lineage>
</organism>
<dbReference type="Proteomes" id="UP000887574">
    <property type="component" value="Unplaced"/>
</dbReference>